<dbReference type="PANTHER" id="PTHR23132:SF23">
    <property type="entry name" value="D-ALANINE--D-ALANINE LIGASE B"/>
    <property type="match status" value="1"/>
</dbReference>
<evidence type="ECO:0000259" key="17">
    <source>
        <dbReference type="PROSITE" id="PS50975"/>
    </source>
</evidence>
<name>A0A3A8JZA5_9BACT</name>
<dbReference type="SMART" id="SM01209">
    <property type="entry name" value="GARS_A"/>
    <property type="match status" value="1"/>
</dbReference>
<dbReference type="GO" id="GO:0005737">
    <property type="term" value="C:cytoplasm"/>
    <property type="evidence" value="ECO:0007669"/>
    <property type="project" value="UniProtKB-SubCell"/>
</dbReference>
<keyword evidence="10 13" id="KW-0573">Peptidoglycan synthesis</keyword>
<dbReference type="AlphaFoldDB" id="A0A3A8JZA5"/>
<keyword evidence="7 16" id="KW-0547">Nucleotide-binding</keyword>
<dbReference type="InterPro" id="IPR011095">
    <property type="entry name" value="Dala_Dala_lig_C"/>
</dbReference>
<dbReference type="SUPFAM" id="SSF52440">
    <property type="entry name" value="PreATP-grasp domain"/>
    <property type="match status" value="1"/>
</dbReference>
<evidence type="ECO:0000313" key="18">
    <source>
        <dbReference type="EMBL" id="RKH01263.1"/>
    </source>
</evidence>
<dbReference type="GO" id="GO:0005524">
    <property type="term" value="F:ATP binding"/>
    <property type="evidence" value="ECO:0007669"/>
    <property type="project" value="UniProtKB-UniRule"/>
</dbReference>
<sequence length="318" mass="33625">MTIGPRGFTPAELKAKRVGVLYGGLSSEREVSLRTGAAVAGALKGLGYDVVEIDVGKDLPARLIAEKVDVAWLALHGRFGEDGCVQGLLEAMFIPYTGSGVMASAVGMDKVYAKEIFVARGIPTPPYRAFDSAEAALAEADRLPFPFPVVVKPSREGSSVGVHICKTREDYTAAVQDAVQYAGTLLVEQFIKGREVQGGVLDNEALGVIEVKAAREFYDYEAKYKAGSGTQYLFPAPLPPDLYARVNEVSLAAHKALGCSGGSRSDVIVTEAGDVFLLEINTLPGMTASSLLPKIAAGRGIDFPALCERLLQGASLKA</sequence>
<comment type="subcellular location">
    <subcellularLocation>
        <location evidence="2 13">Cytoplasm</location>
    </subcellularLocation>
</comment>
<comment type="caution">
    <text evidence="18">The sequence shown here is derived from an EMBL/GenBank/DDBJ whole genome shotgun (WGS) entry which is preliminary data.</text>
</comment>
<comment type="pathway">
    <text evidence="13">Cell wall biogenesis; peptidoglycan biosynthesis.</text>
</comment>
<keyword evidence="6 13" id="KW-0436">Ligase</keyword>
<dbReference type="PROSITE" id="PS50975">
    <property type="entry name" value="ATP_GRASP"/>
    <property type="match status" value="1"/>
</dbReference>
<dbReference type="InterPro" id="IPR000291">
    <property type="entry name" value="D-Ala_lig_Van_CS"/>
</dbReference>
<protein>
    <recommendedName>
        <fullName evidence="4 13">D-alanine--D-alanine ligase</fullName>
        <ecNumber evidence="4 13">6.3.2.4</ecNumber>
    </recommendedName>
    <alternativeName>
        <fullName evidence="13">D-Ala-D-Ala ligase</fullName>
    </alternativeName>
    <alternativeName>
        <fullName evidence="13">D-alanylalanine synthetase</fullName>
    </alternativeName>
</protein>
<evidence type="ECO:0000256" key="4">
    <source>
        <dbReference type="ARBA" id="ARBA00012216"/>
    </source>
</evidence>
<keyword evidence="8 16" id="KW-0067">ATP-binding</keyword>
<evidence type="ECO:0000256" key="5">
    <source>
        <dbReference type="ARBA" id="ARBA00022490"/>
    </source>
</evidence>
<organism evidence="18 19">
    <name type="scientific">Corallococcus carmarthensis</name>
    <dbReference type="NCBI Taxonomy" id="2316728"/>
    <lineage>
        <taxon>Bacteria</taxon>
        <taxon>Pseudomonadati</taxon>
        <taxon>Myxococcota</taxon>
        <taxon>Myxococcia</taxon>
        <taxon>Myxococcales</taxon>
        <taxon>Cystobacterineae</taxon>
        <taxon>Myxococcaceae</taxon>
        <taxon>Corallococcus</taxon>
    </lineage>
</organism>
<dbReference type="InterPro" id="IPR011761">
    <property type="entry name" value="ATP-grasp"/>
</dbReference>
<feature type="binding site" evidence="15">
    <location>
        <position position="279"/>
    </location>
    <ligand>
        <name>Mg(2+)</name>
        <dbReference type="ChEBI" id="CHEBI:18420"/>
        <label>1</label>
    </ligand>
</feature>
<dbReference type="InterPro" id="IPR016185">
    <property type="entry name" value="PreATP-grasp_dom_sf"/>
</dbReference>
<accession>A0A3A8JZA5</accession>
<dbReference type="GO" id="GO:0008360">
    <property type="term" value="P:regulation of cell shape"/>
    <property type="evidence" value="ECO:0007669"/>
    <property type="project" value="UniProtKB-KW"/>
</dbReference>
<evidence type="ECO:0000256" key="1">
    <source>
        <dbReference type="ARBA" id="ARBA00001936"/>
    </source>
</evidence>
<dbReference type="NCBIfam" id="TIGR01205">
    <property type="entry name" value="D_ala_D_alaTIGR"/>
    <property type="match status" value="1"/>
</dbReference>
<comment type="similarity">
    <text evidence="3 13">Belongs to the D-alanine--D-alanine ligase family.</text>
</comment>
<keyword evidence="9 13" id="KW-0133">Cell shape</keyword>
<keyword evidence="15" id="KW-0460">Magnesium</keyword>
<keyword evidence="5 13" id="KW-0963">Cytoplasm</keyword>
<evidence type="ECO:0000256" key="15">
    <source>
        <dbReference type="PIRSR" id="PIRSR039102-3"/>
    </source>
</evidence>
<proteinExistence type="inferred from homology"/>
<feature type="binding site" evidence="15">
    <location>
        <position position="281"/>
    </location>
    <ligand>
        <name>Mg(2+)</name>
        <dbReference type="ChEBI" id="CHEBI:18420"/>
        <label>2</label>
    </ligand>
</feature>
<evidence type="ECO:0000256" key="7">
    <source>
        <dbReference type="ARBA" id="ARBA00022741"/>
    </source>
</evidence>
<dbReference type="RefSeq" id="WP_120604325.1">
    <property type="nucleotide sequence ID" value="NZ_RAWE01000075.1"/>
</dbReference>
<dbReference type="NCBIfam" id="NF002378">
    <property type="entry name" value="PRK01372.1"/>
    <property type="match status" value="1"/>
</dbReference>
<feature type="binding site" evidence="15">
    <location>
        <position position="266"/>
    </location>
    <ligand>
        <name>Mg(2+)</name>
        <dbReference type="ChEBI" id="CHEBI:18420"/>
        <label>1</label>
    </ligand>
</feature>
<dbReference type="InterPro" id="IPR011127">
    <property type="entry name" value="Dala_Dala_lig_N"/>
</dbReference>
<feature type="domain" description="ATP-grasp" evidence="17">
    <location>
        <begin position="114"/>
        <end position="312"/>
    </location>
</feature>
<evidence type="ECO:0000256" key="14">
    <source>
        <dbReference type="PIRSR" id="PIRSR039102-1"/>
    </source>
</evidence>
<dbReference type="PROSITE" id="PS00844">
    <property type="entry name" value="DALA_DALA_LIGASE_2"/>
    <property type="match status" value="1"/>
</dbReference>
<dbReference type="PIRSF" id="PIRSF039102">
    <property type="entry name" value="Ddl/VanB"/>
    <property type="match status" value="1"/>
</dbReference>
<dbReference type="Gene3D" id="3.40.50.20">
    <property type="match status" value="1"/>
</dbReference>
<dbReference type="InterPro" id="IPR013815">
    <property type="entry name" value="ATP_grasp_subdomain_1"/>
</dbReference>
<evidence type="ECO:0000256" key="10">
    <source>
        <dbReference type="ARBA" id="ARBA00022984"/>
    </source>
</evidence>
<comment type="cofactor">
    <cofactor evidence="15">
        <name>Mg(2+)</name>
        <dbReference type="ChEBI" id="CHEBI:18420"/>
    </cofactor>
    <cofactor evidence="15">
        <name>Mn(2+)</name>
        <dbReference type="ChEBI" id="CHEBI:29035"/>
    </cofactor>
    <text evidence="15">Binds 2 magnesium or manganese ions per subunit.</text>
</comment>
<dbReference type="EMBL" id="RAWE01000075">
    <property type="protein sequence ID" value="RKH01263.1"/>
    <property type="molecule type" value="Genomic_DNA"/>
</dbReference>
<dbReference type="EC" id="6.3.2.4" evidence="4 13"/>
<dbReference type="GO" id="GO:0009252">
    <property type="term" value="P:peptidoglycan biosynthetic process"/>
    <property type="evidence" value="ECO:0007669"/>
    <property type="project" value="UniProtKB-UniRule"/>
</dbReference>
<dbReference type="Proteomes" id="UP000268313">
    <property type="component" value="Unassembled WGS sequence"/>
</dbReference>
<comment type="cofactor">
    <cofactor evidence="1">
        <name>Mn(2+)</name>
        <dbReference type="ChEBI" id="CHEBI:29035"/>
    </cofactor>
</comment>
<evidence type="ECO:0000256" key="9">
    <source>
        <dbReference type="ARBA" id="ARBA00022960"/>
    </source>
</evidence>
<dbReference type="Pfam" id="PF07478">
    <property type="entry name" value="Dala_Dala_lig_C"/>
    <property type="match status" value="1"/>
</dbReference>
<evidence type="ECO:0000256" key="11">
    <source>
        <dbReference type="ARBA" id="ARBA00023316"/>
    </source>
</evidence>
<feature type="active site" evidence="14">
    <location>
        <position position="28"/>
    </location>
</feature>
<dbReference type="InterPro" id="IPR005905">
    <property type="entry name" value="D_ala_D_ala"/>
</dbReference>
<reference evidence="19" key="1">
    <citation type="submission" date="2018-09" db="EMBL/GenBank/DDBJ databases">
        <authorList>
            <person name="Livingstone P.G."/>
            <person name="Whitworth D.E."/>
        </authorList>
    </citation>
    <scope>NUCLEOTIDE SEQUENCE [LARGE SCALE GENOMIC DNA]</scope>
    <source>
        <strain evidence="19">CA043D</strain>
    </source>
</reference>
<feature type="binding site" evidence="15">
    <location>
        <position position="279"/>
    </location>
    <ligand>
        <name>Mg(2+)</name>
        <dbReference type="ChEBI" id="CHEBI:18420"/>
        <label>2</label>
    </ligand>
</feature>
<dbReference type="Gene3D" id="3.30.1490.20">
    <property type="entry name" value="ATP-grasp fold, A domain"/>
    <property type="match status" value="1"/>
</dbReference>
<dbReference type="Pfam" id="PF01820">
    <property type="entry name" value="Dala_Dala_lig_N"/>
    <property type="match status" value="1"/>
</dbReference>
<dbReference type="GO" id="GO:0071555">
    <property type="term" value="P:cell wall organization"/>
    <property type="evidence" value="ECO:0007669"/>
    <property type="project" value="UniProtKB-KW"/>
</dbReference>
<evidence type="ECO:0000256" key="8">
    <source>
        <dbReference type="ARBA" id="ARBA00022840"/>
    </source>
</evidence>
<keyword evidence="19" id="KW-1185">Reference proteome</keyword>
<evidence type="ECO:0000256" key="2">
    <source>
        <dbReference type="ARBA" id="ARBA00004496"/>
    </source>
</evidence>
<evidence type="ECO:0000256" key="13">
    <source>
        <dbReference type="HAMAP-Rule" id="MF_00047"/>
    </source>
</evidence>
<evidence type="ECO:0000256" key="3">
    <source>
        <dbReference type="ARBA" id="ARBA00010871"/>
    </source>
</evidence>
<gene>
    <name evidence="13" type="primary">ddl</name>
    <name evidence="18" type="ORF">D7X32_20895</name>
</gene>
<comment type="catalytic activity">
    <reaction evidence="12 13">
        <text>2 D-alanine + ATP = D-alanyl-D-alanine + ADP + phosphate + H(+)</text>
        <dbReference type="Rhea" id="RHEA:11224"/>
        <dbReference type="ChEBI" id="CHEBI:15378"/>
        <dbReference type="ChEBI" id="CHEBI:30616"/>
        <dbReference type="ChEBI" id="CHEBI:43474"/>
        <dbReference type="ChEBI" id="CHEBI:57416"/>
        <dbReference type="ChEBI" id="CHEBI:57822"/>
        <dbReference type="ChEBI" id="CHEBI:456216"/>
        <dbReference type="EC" id="6.3.2.4"/>
    </reaction>
</comment>
<dbReference type="OrthoDB" id="9813261at2"/>
<dbReference type="Gene3D" id="3.30.470.20">
    <property type="entry name" value="ATP-grasp fold, B domain"/>
    <property type="match status" value="1"/>
</dbReference>
<dbReference type="SUPFAM" id="SSF56059">
    <property type="entry name" value="Glutathione synthetase ATP-binding domain-like"/>
    <property type="match status" value="1"/>
</dbReference>
<dbReference type="HAMAP" id="MF_00047">
    <property type="entry name" value="Dala_Dala_lig"/>
    <property type="match status" value="1"/>
</dbReference>
<evidence type="ECO:0000256" key="12">
    <source>
        <dbReference type="ARBA" id="ARBA00047614"/>
    </source>
</evidence>
<evidence type="ECO:0000313" key="19">
    <source>
        <dbReference type="Proteomes" id="UP000268313"/>
    </source>
</evidence>
<dbReference type="PROSITE" id="PS00843">
    <property type="entry name" value="DALA_DALA_LIGASE_1"/>
    <property type="match status" value="1"/>
</dbReference>
<feature type="active site" evidence="14">
    <location>
        <position position="290"/>
    </location>
</feature>
<keyword evidence="15" id="KW-0464">Manganese</keyword>
<evidence type="ECO:0000256" key="6">
    <source>
        <dbReference type="ARBA" id="ARBA00022598"/>
    </source>
</evidence>
<comment type="function">
    <text evidence="13">Cell wall formation.</text>
</comment>
<dbReference type="UniPathway" id="UPA00219"/>
<feature type="active site" evidence="14">
    <location>
        <position position="158"/>
    </location>
</feature>
<dbReference type="PANTHER" id="PTHR23132">
    <property type="entry name" value="D-ALANINE--D-ALANINE LIGASE"/>
    <property type="match status" value="1"/>
</dbReference>
<evidence type="ECO:0000256" key="16">
    <source>
        <dbReference type="PROSITE-ProRule" id="PRU00409"/>
    </source>
</evidence>
<keyword evidence="11 13" id="KW-0961">Cell wall biogenesis/degradation</keyword>
<dbReference type="GO" id="GO:0046872">
    <property type="term" value="F:metal ion binding"/>
    <property type="evidence" value="ECO:0007669"/>
    <property type="project" value="UniProtKB-KW"/>
</dbReference>
<keyword evidence="15" id="KW-0479">Metal-binding</keyword>
<dbReference type="GO" id="GO:0008716">
    <property type="term" value="F:D-alanine-D-alanine ligase activity"/>
    <property type="evidence" value="ECO:0007669"/>
    <property type="project" value="UniProtKB-UniRule"/>
</dbReference>